<evidence type="ECO:0000313" key="4">
    <source>
        <dbReference type="Proteomes" id="UP000070096"/>
    </source>
</evidence>
<dbReference type="InterPro" id="IPR050275">
    <property type="entry name" value="PGM_Phosphatase"/>
</dbReference>
<proteinExistence type="predicted"/>
<dbReference type="EMBL" id="LQRC01000187">
    <property type="protein sequence ID" value="KXT71477.1"/>
    <property type="molecule type" value="Genomic_DNA"/>
</dbReference>
<feature type="active site" description="Tele-phosphohistidine intermediate" evidence="1">
    <location>
        <position position="11"/>
    </location>
</feature>
<dbReference type="AlphaFoldDB" id="A0A139N6N2"/>
<name>A0A139N6N2_STRGN</name>
<dbReference type="GO" id="GO:0016791">
    <property type="term" value="F:phosphatase activity"/>
    <property type="evidence" value="ECO:0007669"/>
    <property type="project" value="TreeGrafter"/>
</dbReference>
<dbReference type="InterPro" id="IPR013078">
    <property type="entry name" value="His_Pase_superF_clade-1"/>
</dbReference>
<gene>
    <name evidence="3" type="ORF">SGODD07_01246</name>
</gene>
<evidence type="ECO:0000256" key="2">
    <source>
        <dbReference type="PIRSR" id="PIRSR613078-2"/>
    </source>
</evidence>
<organism evidence="3 4">
    <name type="scientific">Streptococcus gordonii</name>
    <dbReference type="NCBI Taxonomy" id="1302"/>
    <lineage>
        <taxon>Bacteria</taxon>
        <taxon>Bacillati</taxon>
        <taxon>Bacillota</taxon>
        <taxon>Bacilli</taxon>
        <taxon>Lactobacillales</taxon>
        <taxon>Streptococcaceae</taxon>
        <taxon>Streptococcus</taxon>
    </lineage>
</organism>
<comment type="caution">
    <text evidence="3">The sequence shown here is derived from an EMBL/GenBank/DDBJ whole genome shotgun (WGS) entry which is preliminary data.</text>
</comment>
<feature type="binding site" evidence="2">
    <location>
        <begin position="10"/>
        <end position="17"/>
    </location>
    <ligand>
        <name>substrate</name>
    </ligand>
</feature>
<evidence type="ECO:0008006" key="5">
    <source>
        <dbReference type="Google" id="ProtNLM"/>
    </source>
</evidence>
<dbReference type="Pfam" id="PF00300">
    <property type="entry name" value="His_Phos_1"/>
    <property type="match status" value="1"/>
</dbReference>
<dbReference type="InterPro" id="IPR029033">
    <property type="entry name" value="His_PPase_superfam"/>
</dbReference>
<dbReference type="Gene3D" id="3.40.50.1240">
    <property type="entry name" value="Phosphoglycerate mutase-like"/>
    <property type="match status" value="1"/>
</dbReference>
<reference evidence="3 4" key="1">
    <citation type="submission" date="2016-01" db="EMBL/GenBank/DDBJ databases">
        <title>Highly variable Streptococcus oralis are common among viridans streptococci isolated from primates.</title>
        <authorList>
            <person name="Denapaite D."/>
            <person name="Rieger M."/>
            <person name="Koendgen S."/>
            <person name="Brueckner R."/>
            <person name="Ochigava I."/>
            <person name="Kappeler P."/>
            <person name="Maetz-Rensing K."/>
            <person name="Leendertz F."/>
            <person name="Hakenbeck R."/>
        </authorList>
    </citation>
    <scope>NUCLEOTIDE SEQUENCE [LARGE SCALE GENOMIC DNA]</scope>
    <source>
        <strain evidence="3 4">DD07</strain>
    </source>
</reference>
<sequence>MSKTRLYIVRHGKTMFNTIGRAQGWSDTPLTDEGERGIRELGLGLKDAGIDFKRAYSSDSGRTIQTMGIILEELGLRDKIPYRTDKRIREWCFGSFDGAYDGELFMGVMPRVFHVEHVHQLSYPELAEGLVEVDTAGWAESWPKLSGRILDGFESIAKEVESSGGGNALIVSHGMTIGTFAWLIDHTTPRGLGLHNGSVTVVDYEDGKFTIDRIGDMSYREVGAKVME</sequence>
<dbReference type="GO" id="GO:0005737">
    <property type="term" value="C:cytoplasm"/>
    <property type="evidence" value="ECO:0007669"/>
    <property type="project" value="TreeGrafter"/>
</dbReference>
<feature type="active site" description="Proton donor/acceptor" evidence="1">
    <location>
        <position position="90"/>
    </location>
</feature>
<accession>A0A139N6N2</accession>
<protein>
    <recommendedName>
        <fullName evidence="5">Phosphoglycerate mutase</fullName>
    </recommendedName>
</protein>
<evidence type="ECO:0000313" key="3">
    <source>
        <dbReference type="EMBL" id="KXT71477.1"/>
    </source>
</evidence>
<dbReference type="PATRIC" id="fig|1302.21.peg.1396"/>
<dbReference type="SMART" id="SM00855">
    <property type="entry name" value="PGAM"/>
    <property type="match status" value="1"/>
</dbReference>
<dbReference type="SUPFAM" id="SSF53254">
    <property type="entry name" value="Phosphoglycerate mutase-like"/>
    <property type="match status" value="1"/>
</dbReference>
<feature type="binding site" evidence="2">
    <location>
        <position position="62"/>
    </location>
    <ligand>
        <name>substrate</name>
    </ligand>
</feature>
<dbReference type="CDD" id="cd07067">
    <property type="entry name" value="HP_PGM_like"/>
    <property type="match status" value="1"/>
</dbReference>
<dbReference type="PANTHER" id="PTHR48100:SF9">
    <property type="entry name" value="PHOSPHOGLYCERATE MUTASE 2 PARALOG"/>
    <property type="match status" value="1"/>
</dbReference>
<dbReference type="Proteomes" id="UP000070096">
    <property type="component" value="Unassembled WGS sequence"/>
</dbReference>
<evidence type="ECO:0000256" key="1">
    <source>
        <dbReference type="PIRSR" id="PIRSR613078-1"/>
    </source>
</evidence>
<dbReference type="PANTHER" id="PTHR48100">
    <property type="entry name" value="BROAD-SPECIFICITY PHOSPHATASE YOR283W-RELATED"/>
    <property type="match status" value="1"/>
</dbReference>